<reference evidence="2" key="1">
    <citation type="journal article" date="2014" name="Int. J. Syst. Evol. Microbiol.">
        <title>Complete genome sequence of Corynebacterium casei LMG S-19264T (=DSM 44701T), isolated from a smear-ripened cheese.</title>
        <authorList>
            <consortium name="US DOE Joint Genome Institute (JGI-PGF)"/>
            <person name="Walter F."/>
            <person name="Albersmeier A."/>
            <person name="Kalinowski J."/>
            <person name="Ruckert C."/>
        </authorList>
    </citation>
    <scope>NUCLEOTIDE SEQUENCE</scope>
    <source>
        <strain evidence="2">KCTC 23310</strain>
    </source>
</reference>
<protein>
    <submittedName>
        <fullName evidence="2">Uncharacterized protein</fullName>
    </submittedName>
</protein>
<evidence type="ECO:0000313" key="2">
    <source>
        <dbReference type="EMBL" id="GHC63451.1"/>
    </source>
</evidence>
<gene>
    <name evidence="2" type="ORF">GCM10007315_29660</name>
</gene>
<proteinExistence type="predicted"/>
<dbReference type="Proteomes" id="UP000638981">
    <property type="component" value="Unassembled WGS sequence"/>
</dbReference>
<organism evidence="2 3">
    <name type="scientific">Neogemmobacter tilapiae</name>
    <dbReference type="NCBI Taxonomy" id="875041"/>
    <lineage>
        <taxon>Bacteria</taxon>
        <taxon>Pseudomonadati</taxon>
        <taxon>Pseudomonadota</taxon>
        <taxon>Alphaproteobacteria</taxon>
        <taxon>Rhodobacterales</taxon>
        <taxon>Paracoccaceae</taxon>
        <taxon>Neogemmobacter</taxon>
    </lineage>
</organism>
<feature type="signal peptide" evidence="1">
    <location>
        <begin position="1"/>
        <end position="17"/>
    </location>
</feature>
<comment type="caution">
    <text evidence="2">The sequence shown here is derived from an EMBL/GenBank/DDBJ whole genome shotgun (WGS) entry which is preliminary data.</text>
</comment>
<keyword evidence="1" id="KW-0732">Signal</keyword>
<reference evidence="2" key="2">
    <citation type="submission" date="2020-09" db="EMBL/GenBank/DDBJ databases">
        <authorList>
            <person name="Sun Q."/>
            <person name="Kim S."/>
        </authorList>
    </citation>
    <scope>NUCLEOTIDE SEQUENCE</scope>
    <source>
        <strain evidence="2">KCTC 23310</strain>
    </source>
</reference>
<evidence type="ECO:0000313" key="3">
    <source>
        <dbReference type="Proteomes" id="UP000638981"/>
    </source>
</evidence>
<dbReference type="RefSeq" id="WP_189412515.1">
    <property type="nucleotide sequence ID" value="NZ_BMYJ01000010.1"/>
</dbReference>
<accession>A0A918TU43</accession>
<name>A0A918TU43_9RHOB</name>
<sequence>MRFLLMLLMMGSSPVWAESPQQPLAVYATDNGSVPPEYHWEWRAEILPDGAWHLTYCKGYEETAPGCVGVSGTADAATVEAILQAARDSGLADRPALESEEVMVGGGLTRGRVMLEGRVVDLPSSPRKADVARVNAVLAAIAAAIPAEAIAEAEARAVGPAE</sequence>
<dbReference type="AlphaFoldDB" id="A0A918TU43"/>
<keyword evidence="3" id="KW-1185">Reference proteome</keyword>
<evidence type="ECO:0000256" key="1">
    <source>
        <dbReference type="SAM" id="SignalP"/>
    </source>
</evidence>
<feature type="chain" id="PRO_5037206283" evidence="1">
    <location>
        <begin position="18"/>
        <end position="162"/>
    </location>
</feature>
<dbReference type="EMBL" id="BMYJ01000010">
    <property type="protein sequence ID" value="GHC63451.1"/>
    <property type="molecule type" value="Genomic_DNA"/>
</dbReference>